<feature type="non-terminal residue" evidence="2">
    <location>
        <position position="116"/>
    </location>
</feature>
<proteinExistence type="predicted"/>
<dbReference type="EMBL" id="NIXT01002516">
    <property type="protein sequence ID" value="OXE30143.1"/>
    <property type="molecule type" value="Genomic_DNA"/>
</dbReference>
<comment type="caution">
    <text evidence="2">The sequence shown here is derived from an EMBL/GenBank/DDBJ whole genome shotgun (WGS) entry which is preliminary data.</text>
</comment>
<evidence type="ECO:0000313" key="3">
    <source>
        <dbReference type="Proteomes" id="UP000214596"/>
    </source>
</evidence>
<dbReference type="InterPro" id="IPR025692">
    <property type="entry name" value="MscS_IM_dom1"/>
</dbReference>
<feature type="non-terminal residue" evidence="2">
    <location>
        <position position="1"/>
    </location>
</feature>
<dbReference type="Pfam" id="PF12794">
    <property type="entry name" value="MscS_TM"/>
    <property type="match status" value="1"/>
</dbReference>
<sequence length="116" mass="13194">ERWLILEQRQLSYQRFLAKREEKIARENEGGFEEASVFDIEEQGLDKESISEQSMTLLKGLSLILLVTVLSTVWTSQLELTNWMDDVVLWQVTPSSGGGVEAVDITLKSLMYALLT</sequence>
<gene>
    <name evidence="2" type="ORF">CA163_24900</name>
</gene>
<reference evidence="2 3" key="1">
    <citation type="journal article" date="2017" name="Appl. Environ. Microbiol.">
        <title>Parallel evolution of two clades of a major Atlantic endemic Vibrio parahaemolyticus pathogen lineage by independent acquisition of related pathogenicity islands.</title>
        <authorList>
            <person name="Xu F."/>
            <person name="Gonzalez-Escalona N."/>
            <person name="Drees K.P."/>
            <person name="Sebra R.P."/>
            <person name="Cooper V.S."/>
            <person name="Jones S.H."/>
            <person name="Whistler C.A."/>
        </authorList>
    </citation>
    <scope>NUCLEOTIDE SEQUENCE [LARGE SCALE GENOMIC DNA]</scope>
    <source>
        <strain evidence="2 3">MAVP-3</strain>
    </source>
</reference>
<evidence type="ECO:0000313" key="2">
    <source>
        <dbReference type="EMBL" id="OXE30143.1"/>
    </source>
</evidence>
<evidence type="ECO:0000259" key="1">
    <source>
        <dbReference type="Pfam" id="PF12794"/>
    </source>
</evidence>
<dbReference type="AlphaFoldDB" id="A0A227J4W3"/>
<feature type="domain" description="Mechanosensitive ion channel inner membrane" evidence="1">
    <location>
        <begin position="2"/>
        <end position="90"/>
    </location>
</feature>
<accession>A0A227J4W3</accession>
<protein>
    <recommendedName>
        <fullName evidence="1">Mechanosensitive ion channel inner membrane domain-containing protein</fullName>
    </recommendedName>
</protein>
<organism evidence="2 3">
    <name type="scientific">Vibrio parahaemolyticus</name>
    <dbReference type="NCBI Taxonomy" id="670"/>
    <lineage>
        <taxon>Bacteria</taxon>
        <taxon>Pseudomonadati</taxon>
        <taxon>Pseudomonadota</taxon>
        <taxon>Gammaproteobacteria</taxon>
        <taxon>Vibrionales</taxon>
        <taxon>Vibrionaceae</taxon>
        <taxon>Vibrio</taxon>
    </lineage>
</organism>
<dbReference type="Proteomes" id="UP000214596">
    <property type="component" value="Unassembled WGS sequence"/>
</dbReference>
<name>A0A227J4W3_VIBPH</name>